<evidence type="ECO:0000313" key="2">
    <source>
        <dbReference type="EMBL" id="ENH95517.1"/>
    </source>
</evidence>
<dbReference type="Pfam" id="PF11867">
    <property type="entry name" value="T1RH-like_C"/>
    <property type="match status" value="1"/>
</dbReference>
<accession>N4WH48</accession>
<dbReference type="EMBL" id="APML01000103">
    <property type="protein sequence ID" value="ENH95517.1"/>
    <property type="molecule type" value="Genomic_DNA"/>
</dbReference>
<organism evidence="2 3">
    <name type="scientific">Gracilibacillus halophilus YIM-C55.5</name>
    <dbReference type="NCBI Taxonomy" id="1308866"/>
    <lineage>
        <taxon>Bacteria</taxon>
        <taxon>Bacillati</taxon>
        <taxon>Bacillota</taxon>
        <taxon>Bacilli</taxon>
        <taxon>Bacillales</taxon>
        <taxon>Bacillaceae</taxon>
        <taxon>Gracilibacillus</taxon>
    </lineage>
</organism>
<reference evidence="2 3" key="1">
    <citation type="submission" date="2013-03" db="EMBL/GenBank/DDBJ databases">
        <title>Draft genome sequence of Gracibacillus halophilus YIM-C55.5, a moderately halophilic and thermophilic organism from the Xiaochaidamu salt lake.</title>
        <authorList>
            <person name="Sugumar T."/>
            <person name="Polireddy D.R."/>
            <person name="Antony A."/>
            <person name="Madhava Y.R."/>
            <person name="Sivakumar N."/>
        </authorList>
    </citation>
    <scope>NUCLEOTIDE SEQUENCE [LARGE SCALE GENOMIC DNA]</scope>
    <source>
        <strain evidence="2 3">YIM-C55.5</strain>
    </source>
</reference>
<dbReference type="eggNOG" id="COG0610">
    <property type="taxonomic scope" value="Bacteria"/>
</dbReference>
<feature type="domain" description="Type I restriction enzyme HindI endonuclease subunit-like C-terminal" evidence="1">
    <location>
        <begin position="2"/>
        <end position="114"/>
    </location>
</feature>
<keyword evidence="3" id="KW-1185">Reference proteome</keyword>
<dbReference type="Proteomes" id="UP000012283">
    <property type="component" value="Unassembled WGS sequence"/>
</dbReference>
<dbReference type="InterPro" id="IPR021810">
    <property type="entry name" value="T1RH-like_C"/>
</dbReference>
<protein>
    <submittedName>
        <fullName evidence="2">HsdR family type I site-specific deoxyribonuclease</fullName>
    </submittedName>
</protein>
<sequence length="119" mass="13698">MKEMLHGHDYQKFYSEKQTERMQAIVETVDVVLAMQEERKKDFLRLVTELSKAYALCATTEEAQEMNEEVGFFKSVKSVVVKLLPEEKQKKTAAQIDAHINQLISKSIISEEVVYLASK</sequence>
<comment type="caution">
    <text evidence="2">The sequence shown here is derived from an EMBL/GenBank/DDBJ whole genome shotgun (WGS) entry which is preliminary data.</text>
</comment>
<dbReference type="AlphaFoldDB" id="N4WH48"/>
<evidence type="ECO:0000313" key="3">
    <source>
        <dbReference type="Proteomes" id="UP000012283"/>
    </source>
</evidence>
<feature type="non-terminal residue" evidence="2">
    <location>
        <position position="119"/>
    </location>
</feature>
<proteinExistence type="predicted"/>
<gene>
    <name evidence="2" type="ORF">J416_15687</name>
</gene>
<evidence type="ECO:0000259" key="1">
    <source>
        <dbReference type="Pfam" id="PF11867"/>
    </source>
</evidence>
<name>N4WH48_9BACI</name>
<dbReference type="STRING" id="1308866.J416_15687"/>